<evidence type="ECO:0000256" key="1">
    <source>
        <dbReference type="SAM" id="Phobius"/>
    </source>
</evidence>
<feature type="signal peptide" evidence="2">
    <location>
        <begin position="1"/>
        <end position="32"/>
    </location>
</feature>
<keyword evidence="1" id="KW-0472">Membrane</keyword>
<dbReference type="RefSeq" id="WP_235056787.1">
    <property type="nucleotide sequence ID" value="NZ_JAKFHA010000029.1"/>
</dbReference>
<dbReference type="AlphaFoldDB" id="A0AA41Q5R9"/>
<protein>
    <submittedName>
        <fullName evidence="3">Uncharacterized protein</fullName>
    </submittedName>
</protein>
<keyword evidence="1" id="KW-0812">Transmembrane</keyword>
<dbReference type="Proteomes" id="UP001165378">
    <property type="component" value="Unassembled WGS sequence"/>
</dbReference>
<accession>A0AA41Q5R9</accession>
<dbReference type="EMBL" id="JAKFHA010000029">
    <property type="protein sequence ID" value="MCF2532069.1"/>
    <property type="molecule type" value="Genomic_DNA"/>
</dbReference>
<sequence length="214" mass="21232">MTTTHAVRRVAAALAVAAFGAGTVALSGVAVAAPGDNGTVKIHATTTPFDDNRDEPKVCRFYLAAFQFDTVQEVTWSIDPQPAKKGAGHLDGQLTLVNGTGHTGPLSLPNGMYKLTWNFEGQKGNAKQKVFKVSCAPGNITSTGGGTGGGGNGGAPTVKDVFGNTVPAGGSDLGGGGGAGGINPLQAGAGIAVAGVAVLIAVPLLRRGRRGSGN</sequence>
<name>A0AA41Q5R9_9ACTN</name>
<feature type="chain" id="PRO_5041213685" evidence="2">
    <location>
        <begin position="33"/>
        <end position="214"/>
    </location>
</feature>
<gene>
    <name evidence="3" type="ORF">LZ495_33305</name>
</gene>
<keyword evidence="1" id="KW-1133">Transmembrane helix</keyword>
<keyword evidence="4" id="KW-1185">Reference proteome</keyword>
<keyword evidence="2" id="KW-0732">Signal</keyword>
<organism evidence="3 4">
    <name type="scientific">Yinghuangia soli</name>
    <dbReference type="NCBI Taxonomy" id="2908204"/>
    <lineage>
        <taxon>Bacteria</taxon>
        <taxon>Bacillati</taxon>
        <taxon>Actinomycetota</taxon>
        <taxon>Actinomycetes</taxon>
        <taxon>Kitasatosporales</taxon>
        <taxon>Streptomycetaceae</taxon>
        <taxon>Yinghuangia</taxon>
    </lineage>
</organism>
<reference evidence="3" key="1">
    <citation type="submission" date="2022-01" db="EMBL/GenBank/DDBJ databases">
        <title>Genome-Based Taxonomic Classification of the Phylum Actinobacteria.</title>
        <authorList>
            <person name="Gao Y."/>
        </authorList>
    </citation>
    <scope>NUCLEOTIDE SEQUENCE</scope>
    <source>
        <strain evidence="3">KLBMP 8922</strain>
    </source>
</reference>
<evidence type="ECO:0000256" key="2">
    <source>
        <dbReference type="SAM" id="SignalP"/>
    </source>
</evidence>
<comment type="caution">
    <text evidence="3">The sequence shown here is derived from an EMBL/GenBank/DDBJ whole genome shotgun (WGS) entry which is preliminary data.</text>
</comment>
<evidence type="ECO:0000313" key="3">
    <source>
        <dbReference type="EMBL" id="MCF2532069.1"/>
    </source>
</evidence>
<proteinExistence type="predicted"/>
<feature type="transmembrane region" description="Helical" evidence="1">
    <location>
        <begin position="187"/>
        <end position="205"/>
    </location>
</feature>
<evidence type="ECO:0000313" key="4">
    <source>
        <dbReference type="Proteomes" id="UP001165378"/>
    </source>
</evidence>